<reference evidence="1" key="1">
    <citation type="submission" date="2022-09" db="EMBL/GenBank/DDBJ databases">
        <title>Genomic of Burkholderia gladioli.</title>
        <authorList>
            <person name="Wu H."/>
        </authorList>
    </citation>
    <scope>NUCLEOTIDE SEQUENCE</scope>
    <source>
        <strain evidence="1">ZN-S4</strain>
        <plasmid evidence="1">unnamed1</plasmid>
    </source>
</reference>
<dbReference type="EMBL" id="CP104216">
    <property type="protein sequence ID" value="UWX75372.1"/>
    <property type="molecule type" value="Genomic_DNA"/>
</dbReference>
<organism evidence="1 2">
    <name type="scientific">Burkholderia gladioli</name>
    <name type="common">Pseudomonas marginata</name>
    <name type="synonym">Phytomonas marginata</name>
    <dbReference type="NCBI Taxonomy" id="28095"/>
    <lineage>
        <taxon>Bacteria</taxon>
        <taxon>Pseudomonadati</taxon>
        <taxon>Pseudomonadota</taxon>
        <taxon>Betaproteobacteria</taxon>
        <taxon>Burkholderiales</taxon>
        <taxon>Burkholderiaceae</taxon>
        <taxon>Burkholderia</taxon>
    </lineage>
</organism>
<name>A0AB38U5T9_BURGA</name>
<accession>A0AB38U5T9</accession>
<evidence type="ECO:0000313" key="2">
    <source>
        <dbReference type="Proteomes" id="UP001059745"/>
    </source>
</evidence>
<dbReference type="RefSeq" id="WP_186267819.1">
    <property type="nucleotide sequence ID" value="NZ_CADFCL010000014.1"/>
</dbReference>
<protein>
    <submittedName>
        <fullName evidence="1">Packaged DNA stabilization protein gp10</fullName>
    </submittedName>
</protein>
<evidence type="ECO:0000313" key="1">
    <source>
        <dbReference type="EMBL" id="UWX75372.1"/>
    </source>
</evidence>
<dbReference type="AlphaFoldDB" id="A0AB38U5T9"/>
<geneLocation type="plasmid" evidence="1 2">
    <name>unnamed1</name>
</geneLocation>
<dbReference type="InterPro" id="IPR021098">
    <property type="entry name" value="Phage_P22_Gp10"/>
</dbReference>
<dbReference type="Pfam" id="PF11134">
    <property type="entry name" value="Phage_stabilise"/>
    <property type="match status" value="1"/>
</dbReference>
<gene>
    <name evidence="1" type="ORF">NYZ96_35095</name>
</gene>
<proteinExistence type="predicted"/>
<sequence length="484" mass="53215">MQIPLASGSYTDVGADFRTSYPRNLIPVMKATGISKMYLRSAEGLTRFDVNPPSISGSDRGAINWLGTCYRVIGTSFVSVNASGTVTVLGTLPDDGRPVAMAYGYTNQGIGIVSANQLFFYTIQKPDGSTQPTPTLQKCTDPNVGLPTFLLWMAGYFVLIDGSTCYVTQLNNQFTFNSQLFGSDSNAADPLNSLLKFRNELYMCNRYTIAVFDNTGGTGFPFTQNEGATIQKGVVGPFGITLTSQGFAFIGSAQDEAPSVWLSVGLGIANKIATREVEMVIAKYTEELLQSATIEYRAEKEQQFIYVHLPNETLVYDVAGSQAAEIPIWFFMDSSADGSGVWRAWHPVYAYGKFLMGDKQDQRIGFIDSSTAAQYGVNARWQFDTILAYNQARGYAVNSLELIGTYGRAPLGESDTMSMQYTNDGLSWSQPRYISMGVQGKTLQRAQWRPKHFFRNFRGYRFAGFNATPISFAALEADGEPLMA</sequence>
<dbReference type="Proteomes" id="UP001059745">
    <property type="component" value="Plasmid unnamed1"/>
</dbReference>
<keyword evidence="1" id="KW-0614">Plasmid</keyword>